<keyword evidence="2" id="KW-1185">Reference proteome</keyword>
<dbReference type="PANTHER" id="PTHR47326">
    <property type="entry name" value="TRANSPOSABLE ELEMENT TC3 TRANSPOSASE-LIKE PROTEIN"/>
    <property type="match status" value="1"/>
</dbReference>
<dbReference type="EMBL" id="BGPR01160604">
    <property type="protein sequence ID" value="GBL94432.1"/>
    <property type="molecule type" value="Genomic_DNA"/>
</dbReference>
<evidence type="ECO:0000313" key="2">
    <source>
        <dbReference type="Proteomes" id="UP000499080"/>
    </source>
</evidence>
<dbReference type="Proteomes" id="UP000499080">
    <property type="component" value="Unassembled WGS sequence"/>
</dbReference>
<evidence type="ECO:0008006" key="3">
    <source>
        <dbReference type="Google" id="ProtNLM"/>
    </source>
</evidence>
<evidence type="ECO:0000313" key="1">
    <source>
        <dbReference type="EMBL" id="GBL94432.1"/>
    </source>
</evidence>
<accession>A0A4Y2BQF1</accession>
<name>A0A4Y2BQF1_ARAVE</name>
<protein>
    <recommendedName>
        <fullName evidence="3">Tc1-like transposase DDE domain-containing protein</fullName>
    </recommendedName>
</protein>
<reference evidence="1 2" key="1">
    <citation type="journal article" date="2019" name="Sci. Rep.">
        <title>Orb-weaving spider Araneus ventricosus genome elucidates the spidroin gene catalogue.</title>
        <authorList>
            <person name="Kono N."/>
            <person name="Nakamura H."/>
            <person name="Ohtoshi R."/>
            <person name="Moran D.A.P."/>
            <person name="Shinohara A."/>
            <person name="Yoshida Y."/>
            <person name="Fujiwara M."/>
            <person name="Mori M."/>
            <person name="Tomita M."/>
            <person name="Arakawa K."/>
        </authorList>
    </citation>
    <scope>NUCLEOTIDE SEQUENCE [LARGE SCALE GENOMIC DNA]</scope>
</reference>
<sequence>MFSDEAAFHLSGIVNRHITRIWGLENPHSVLEQARHSPKVKVWCDLLHDRIIGPFIFSKVTVCSDNYFDMLEIFAFPQKEGLQPNIIFQQDGAPPHWSLEVREVLDENFPRLWIGRGDAIPWPPRSPDITILDFFLRGYM</sequence>
<proteinExistence type="predicted"/>
<dbReference type="AlphaFoldDB" id="A0A4Y2BQF1"/>
<dbReference type="OrthoDB" id="6494175at2759"/>
<dbReference type="GO" id="GO:0003676">
    <property type="term" value="F:nucleic acid binding"/>
    <property type="evidence" value="ECO:0007669"/>
    <property type="project" value="InterPro"/>
</dbReference>
<dbReference type="PANTHER" id="PTHR47326:SF1">
    <property type="entry name" value="HTH PSQ-TYPE DOMAIN-CONTAINING PROTEIN"/>
    <property type="match status" value="1"/>
</dbReference>
<comment type="caution">
    <text evidence="1">The sequence shown here is derived from an EMBL/GenBank/DDBJ whole genome shotgun (WGS) entry which is preliminary data.</text>
</comment>
<organism evidence="1 2">
    <name type="scientific">Araneus ventricosus</name>
    <name type="common">Orbweaver spider</name>
    <name type="synonym">Epeira ventricosa</name>
    <dbReference type="NCBI Taxonomy" id="182803"/>
    <lineage>
        <taxon>Eukaryota</taxon>
        <taxon>Metazoa</taxon>
        <taxon>Ecdysozoa</taxon>
        <taxon>Arthropoda</taxon>
        <taxon>Chelicerata</taxon>
        <taxon>Arachnida</taxon>
        <taxon>Araneae</taxon>
        <taxon>Araneomorphae</taxon>
        <taxon>Entelegynae</taxon>
        <taxon>Araneoidea</taxon>
        <taxon>Araneidae</taxon>
        <taxon>Araneus</taxon>
    </lineage>
</organism>
<dbReference type="InterPro" id="IPR036397">
    <property type="entry name" value="RNaseH_sf"/>
</dbReference>
<dbReference type="Gene3D" id="3.30.420.10">
    <property type="entry name" value="Ribonuclease H-like superfamily/Ribonuclease H"/>
    <property type="match status" value="1"/>
</dbReference>
<gene>
    <name evidence="1" type="ORF">AVEN_12207_1</name>
</gene>